<dbReference type="EMBL" id="CP035232">
    <property type="protein sequence ID" value="QAT64580.1"/>
    <property type="molecule type" value="Genomic_DNA"/>
</dbReference>
<evidence type="ECO:0000313" key="2">
    <source>
        <dbReference type="Proteomes" id="UP000288675"/>
    </source>
</evidence>
<dbReference type="PANTHER" id="PTHR37808:SF3">
    <property type="entry name" value="SPORE GERMINATION PROTEIN GERPA-RELATED"/>
    <property type="match status" value="1"/>
</dbReference>
<evidence type="ECO:0000313" key="1">
    <source>
        <dbReference type="EMBL" id="QAT64580.1"/>
    </source>
</evidence>
<dbReference type="InterPro" id="IPR019618">
    <property type="entry name" value="Spore_germination_GerPA"/>
</dbReference>
<dbReference type="RefSeq" id="WP_046131251.1">
    <property type="nucleotide sequence ID" value="NZ_CP035232.1"/>
</dbReference>
<name>A0AAJ3YZ89_9BACI</name>
<reference evidence="1 2" key="1">
    <citation type="submission" date="2019-01" db="EMBL/GenBank/DDBJ databases">
        <title>Genome sequence of Bacillus glycinifermentans SRCM103574.</title>
        <authorList>
            <person name="Kong H.-J."/>
            <person name="Jeong S.-Y."/>
            <person name="Jeong D.-Y."/>
        </authorList>
    </citation>
    <scope>NUCLEOTIDE SEQUENCE [LARGE SCALE GENOMIC DNA]</scope>
    <source>
        <strain evidence="1 2">SRCM103574</strain>
    </source>
</reference>
<dbReference type="AlphaFoldDB" id="A0AAJ3YZ89"/>
<organism evidence="1 2">
    <name type="scientific">Bacillus glycinifermentans</name>
    <dbReference type="NCBI Taxonomy" id="1664069"/>
    <lineage>
        <taxon>Bacteria</taxon>
        <taxon>Bacillati</taxon>
        <taxon>Bacillota</taxon>
        <taxon>Bacilli</taxon>
        <taxon>Bacillales</taxon>
        <taxon>Bacillaceae</taxon>
        <taxon>Bacillus</taxon>
    </lineage>
</organism>
<dbReference type="GeneID" id="82852320"/>
<accession>A0AAJ3YZ89</accession>
<proteinExistence type="predicted"/>
<protein>
    <submittedName>
        <fullName evidence="1">Spore germination protein</fullName>
    </submittedName>
</protein>
<sequence>MGFPIAVFIQSVSGGVVNFGGAIKISPINTSKTVQGAGSGNTGLTASNTGVSGADSFDEDVLDQNIV</sequence>
<gene>
    <name evidence="1" type="ORF">EQZ20_06460</name>
</gene>
<dbReference type="Pfam" id="PF10676">
    <property type="entry name" value="gerPA"/>
    <property type="match status" value="1"/>
</dbReference>
<dbReference type="PANTHER" id="PTHR37808">
    <property type="entry name" value="SPORE GERMINATION PROTEIN-LIKE PROTEIN YDZR-RELATED"/>
    <property type="match status" value="1"/>
</dbReference>
<dbReference type="Proteomes" id="UP000288675">
    <property type="component" value="Chromosome"/>
</dbReference>